<feature type="region of interest" description="Disordered" evidence="10">
    <location>
        <begin position="1"/>
        <end position="41"/>
    </location>
</feature>
<evidence type="ECO:0000256" key="10">
    <source>
        <dbReference type="SAM" id="MobiDB-lite"/>
    </source>
</evidence>
<dbReference type="FunFam" id="1.10.510.10:FF:000048">
    <property type="entry name" value="Protein kinase C"/>
    <property type="match status" value="1"/>
</dbReference>
<dbReference type="PROSITE" id="PS50011">
    <property type="entry name" value="PROTEIN_KINASE_DOM"/>
    <property type="match status" value="1"/>
</dbReference>
<dbReference type="PANTHER" id="PTHR24356">
    <property type="entry name" value="SERINE/THREONINE-PROTEIN KINASE"/>
    <property type="match status" value="1"/>
</dbReference>
<keyword evidence="5" id="KW-0547">Nucleotide-binding</keyword>
<dbReference type="PANTHER" id="PTHR24356:SF1">
    <property type="entry name" value="SERINE_THREONINE-PROTEIN KINASE GREATWALL"/>
    <property type="match status" value="1"/>
</dbReference>
<dbReference type="GO" id="GO:0035556">
    <property type="term" value="P:intracellular signal transduction"/>
    <property type="evidence" value="ECO:0007669"/>
    <property type="project" value="TreeGrafter"/>
</dbReference>
<keyword evidence="3" id="KW-0597">Phosphoprotein</keyword>
<dbReference type="PROSITE" id="PS00108">
    <property type="entry name" value="PROTEIN_KINASE_ST"/>
    <property type="match status" value="1"/>
</dbReference>
<dbReference type="SUPFAM" id="SSF56112">
    <property type="entry name" value="Protein kinase-like (PK-like)"/>
    <property type="match status" value="1"/>
</dbReference>
<organism evidence="12">
    <name type="scientific">Paramoeba aestuarina</name>
    <dbReference type="NCBI Taxonomy" id="180227"/>
    <lineage>
        <taxon>Eukaryota</taxon>
        <taxon>Amoebozoa</taxon>
        <taxon>Discosea</taxon>
        <taxon>Flabellinia</taxon>
        <taxon>Dactylopodida</taxon>
        <taxon>Paramoebidae</taxon>
        <taxon>Paramoeba</taxon>
    </lineage>
</organism>
<feature type="compositionally biased region" description="Polar residues" evidence="10">
    <location>
        <begin position="13"/>
        <end position="32"/>
    </location>
</feature>
<evidence type="ECO:0000313" key="12">
    <source>
        <dbReference type="EMBL" id="CAE2293890.1"/>
    </source>
</evidence>
<dbReference type="InterPro" id="IPR008271">
    <property type="entry name" value="Ser/Thr_kinase_AS"/>
</dbReference>
<dbReference type="EMBL" id="HBKR01009606">
    <property type="protein sequence ID" value="CAE2293890.1"/>
    <property type="molecule type" value="Transcribed_RNA"/>
</dbReference>
<dbReference type="Gene3D" id="3.30.200.20">
    <property type="entry name" value="Phosphorylase Kinase, domain 1"/>
    <property type="match status" value="1"/>
</dbReference>
<accession>A0A7S4KG32</accession>
<evidence type="ECO:0000256" key="6">
    <source>
        <dbReference type="ARBA" id="ARBA00022777"/>
    </source>
</evidence>
<dbReference type="SMART" id="SM00220">
    <property type="entry name" value="S_TKc"/>
    <property type="match status" value="1"/>
</dbReference>
<dbReference type="EC" id="2.7.11.1" evidence="1"/>
<dbReference type="AlphaFoldDB" id="A0A7S4KG32"/>
<name>A0A7S4KG32_9EUKA</name>
<evidence type="ECO:0000256" key="8">
    <source>
        <dbReference type="ARBA" id="ARBA00047899"/>
    </source>
</evidence>
<dbReference type="CDD" id="cd05579">
    <property type="entry name" value="STKc_MAST_like"/>
    <property type="match status" value="1"/>
</dbReference>
<dbReference type="InterPro" id="IPR011009">
    <property type="entry name" value="Kinase-like_dom_sf"/>
</dbReference>
<protein>
    <recommendedName>
        <fullName evidence="1">non-specific serine/threonine protein kinase</fullName>
        <ecNumber evidence="1">2.7.11.1</ecNumber>
    </recommendedName>
</protein>
<sequence length="607" mass="67772">MATFTVNDDFLDSASQTDSPAQQARRFSQSQPAKLAEEDKDEVLTPEERLVVLCRVCDQQFSKNVIDRHANYCSKVRGIESRYKISSEELLVQLNEAVQTRLRELQCLEELSSQRGQEPCDEVCVRKIEVLNQMSTVLSRLQRIQEDTTGVTYYRSVFAQIEEDMGTIKRGMAFNKECGATDAAIGPFGEIVLRVLKERKASLGETIRKKQHLFGLEKLINSDGSPDDGLAREAKVTIHDFEMVKPISSGAFGKVWLARKTASGDLYAVKIIRKADMIRKNMQEHVSNERNVMKLASNNPFLVDFYYAFQSEHHVYLVMEFIQGGDCGSLLENVGYLEEPMARHYIAEVVLALEYLHSMNIVHRDLKPDNMLMTVDGHIKLTDFGLSFVGAEVLSMSDTVSGNNRVVGTPDYIAPEALIGTGYGPSVDWWALGIVLFELLVGFPPFNDESPTHIFQNILKKDICWPLPPDDVGAEAKDLIEKLLTTEPNDRLGANGAGEVKKHPFFNGLDWDNLLGTKLMFQPEVDNELDTGYFVPHSSLSVSLVGNFQKSDATGTFVTTDTEGEDSGDEGDEGVGISKFNIPNFSYINFDGLADLTKEKSARKEKS</sequence>
<dbReference type="GO" id="GO:0004674">
    <property type="term" value="F:protein serine/threonine kinase activity"/>
    <property type="evidence" value="ECO:0007669"/>
    <property type="project" value="UniProtKB-KW"/>
</dbReference>
<comment type="catalytic activity">
    <reaction evidence="8">
        <text>L-threonyl-[protein] + ATP = O-phospho-L-threonyl-[protein] + ADP + H(+)</text>
        <dbReference type="Rhea" id="RHEA:46608"/>
        <dbReference type="Rhea" id="RHEA-COMP:11060"/>
        <dbReference type="Rhea" id="RHEA-COMP:11605"/>
        <dbReference type="ChEBI" id="CHEBI:15378"/>
        <dbReference type="ChEBI" id="CHEBI:30013"/>
        <dbReference type="ChEBI" id="CHEBI:30616"/>
        <dbReference type="ChEBI" id="CHEBI:61977"/>
        <dbReference type="ChEBI" id="CHEBI:456216"/>
        <dbReference type="EC" id="2.7.11.1"/>
    </reaction>
</comment>
<feature type="domain" description="Protein kinase" evidence="11">
    <location>
        <begin position="241"/>
        <end position="506"/>
    </location>
</feature>
<keyword evidence="4" id="KW-0808">Transferase</keyword>
<evidence type="ECO:0000259" key="11">
    <source>
        <dbReference type="PROSITE" id="PS50011"/>
    </source>
</evidence>
<evidence type="ECO:0000256" key="2">
    <source>
        <dbReference type="ARBA" id="ARBA00022527"/>
    </source>
</evidence>
<keyword evidence="2" id="KW-0723">Serine/threonine-protein kinase</keyword>
<keyword evidence="6" id="KW-0418">Kinase</keyword>
<dbReference type="Pfam" id="PF00069">
    <property type="entry name" value="Pkinase"/>
    <property type="match status" value="1"/>
</dbReference>
<dbReference type="GO" id="GO:0005524">
    <property type="term" value="F:ATP binding"/>
    <property type="evidence" value="ECO:0007669"/>
    <property type="project" value="UniProtKB-KW"/>
</dbReference>
<proteinExistence type="predicted"/>
<gene>
    <name evidence="12" type="ORF">NAES01612_LOCUS6388</name>
</gene>
<evidence type="ECO:0000256" key="1">
    <source>
        <dbReference type="ARBA" id="ARBA00012513"/>
    </source>
</evidence>
<evidence type="ECO:0000256" key="7">
    <source>
        <dbReference type="ARBA" id="ARBA00022840"/>
    </source>
</evidence>
<evidence type="ECO:0000256" key="5">
    <source>
        <dbReference type="ARBA" id="ARBA00022741"/>
    </source>
</evidence>
<keyword evidence="7" id="KW-0067">ATP-binding</keyword>
<evidence type="ECO:0000256" key="3">
    <source>
        <dbReference type="ARBA" id="ARBA00022553"/>
    </source>
</evidence>
<evidence type="ECO:0000256" key="4">
    <source>
        <dbReference type="ARBA" id="ARBA00022679"/>
    </source>
</evidence>
<reference evidence="12" key="1">
    <citation type="submission" date="2021-01" db="EMBL/GenBank/DDBJ databases">
        <authorList>
            <person name="Corre E."/>
            <person name="Pelletier E."/>
            <person name="Niang G."/>
            <person name="Scheremetjew M."/>
            <person name="Finn R."/>
            <person name="Kale V."/>
            <person name="Holt S."/>
            <person name="Cochrane G."/>
            <person name="Meng A."/>
            <person name="Brown T."/>
            <person name="Cohen L."/>
        </authorList>
    </citation>
    <scope>NUCLEOTIDE SEQUENCE</scope>
    <source>
        <strain evidence="12">SoJaBio B1-5/56/2</strain>
    </source>
</reference>
<dbReference type="InterPro" id="IPR000719">
    <property type="entry name" value="Prot_kinase_dom"/>
</dbReference>
<dbReference type="Gene3D" id="1.10.510.10">
    <property type="entry name" value="Transferase(Phosphotransferase) domain 1"/>
    <property type="match status" value="1"/>
</dbReference>
<dbReference type="InterPro" id="IPR050236">
    <property type="entry name" value="Ser_Thr_kinase_AGC"/>
</dbReference>
<comment type="catalytic activity">
    <reaction evidence="9">
        <text>L-seryl-[protein] + ATP = O-phospho-L-seryl-[protein] + ADP + H(+)</text>
        <dbReference type="Rhea" id="RHEA:17989"/>
        <dbReference type="Rhea" id="RHEA-COMP:9863"/>
        <dbReference type="Rhea" id="RHEA-COMP:11604"/>
        <dbReference type="ChEBI" id="CHEBI:15378"/>
        <dbReference type="ChEBI" id="CHEBI:29999"/>
        <dbReference type="ChEBI" id="CHEBI:30616"/>
        <dbReference type="ChEBI" id="CHEBI:83421"/>
        <dbReference type="ChEBI" id="CHEBI:456216"/>
        <dbReference type="EC" id="2.7.11.1"/>
    </reaction>
</comment>
<evidence type="ECO:0000256" key="9">
    <source>
        <dbReference type="ARBA" id="ARBA00048679"/>
    </source>
</evidence>